<evidence type="ECO:0000256" key="2">
    <source>
        <dbReference type="SAM" id="MobiDB-lite"/>
    </source>
</evidence>
<evidence type="ECO:0000313" key="4">
    <source>
        <dbReference type="EMBL" id="KAF9737226.1"/>
    </source>
</evidence>
<organism evidence="4 5">
    <name type="scientific">Paraphaeosphaeria minitans</name>
    <dbReference type="NCBI Taxonomy" id="565426"/>
    <lineage>
        <taxon>Eukaryota</taxon>
        <taxon>Fungi</taxon>
        <taxon>Dikarya</taxon>
        <taxon>Ascomycota</taxon>
        <taxon>Pezizomycotina</taxon>
        <taxon>Dothideomycetes</taxon>
        <taxon>Pleosporomycetidae</taxon>
        <taxon>Pleosporales</taxon>
        <taxon>Massarineae</taxon>
        <taxon>Didymosphaeriaceae</taxon>
        <taxon>Paraphaeosphaeria</taxon>
    </lineage>
</organism>
<dbReference type="InterPro" id="IPR009799">
    <property type="entry name" value="EthD_dom"/>
</dbReference>
<evidence type="ECO:0000259" key="3">
    <source>
        <dbReference type="Pfam" id="PF07110"/>
    </source>
</evidence>
<keyword evidence="5" id="KW-1185">Reference proteome</keyword>
<comment type="similarity">
    <text evidence="1">Belongs to the tpcK family.</text>
</comment>
<evidence type="ECO:0000256" key="1">
    <source>
        <dbReference type="ARBA" id="ARBA00005986"/>
    </source>
</evidence>
<feature type="region of interest" description="Disordered" evidence="2">
    <location>
        <begin position="1"/>
        <end position="26"/>
    </location>
</feature>
<dbReference type="Gene3D" id="3.30.70.100">
    <property type="match status" value="1"/>
</dbReference>
<dbReference type="EMBL" id="WJXW01000004">
    <property type="protein sequence ID" value="KAF9737226.1"/>
    <property type="molecule type" value="Genomic_DNA"/>
</dbReference>
<accession>A0A9P6GKA2</accession>
<protein>
    <recommendedName>
        <fullName evidence="3">EthD domain-containing protein</fullName>
    </recommendedName>
</protein>
<evidence type="ECO:0000313" key="5">
    <source>
        <dbReference type="Proteomes" id="UP000756921"/>
    </source>
</evidence>
<comment type="caution">
    <text evidence="4">The sequence shown here is derived from an EMBL/GenBank/DDBJ whole genome shotgun (WGS) entry which is preliminary data.</text>
</comment>
<dbReference type="GO" id="GO:0016491">
    <property type="term" value="F:oxidoreductase activity"/>
    <property type="evidence" value="ECO:0007669"/>
    <property type="project" value="InterPro"/>
</dbReference>
<name>A0A9P6GKA2_9PLEO</name>
<dbReference type="Pfam" id="PF07110">
    <property type="entry name" value="EthD"/>
    <property type="match status" value="1"/>
</dbReference>
<sequence>MAAPAPTYLTTSSIPQHEPFTSIPSPNDAPMLPPFTVLIFGFRAPNTTIQECRNHYDNLHVPLAKSLTGAAFPLSHTRHYSGENATLAAISVPVEWDSLAVLTFKDSTHAGTFNYLLSQPEAAAKIHADEKMFMANGSPKMLVIGQDTSITRP</sequence>
<dbReference type="Proteomes" id="UP000756921">
    <property type="component" value="Unassembled WGS sequence"/>
</dbReference>
<dbReference type="AlphaFoldDB" id="A0A9P6GKA2"/>
<dbReference type="OrthoDB" id="2519291at2759"/>
<reference evidence="4" key="1">
    <citation type="journal article" date="2020" name="Mol. Plant Microbe Interact.">
        <title>Genome Sequence of the Biocontrol Agent Coniothyrium minitans strain Conio (IMI 134523).</title>
        <authorList>
            <person name="Patel D."/>
            <person name="Shittu T.A."/>
            <person name="Baroncelli R."/>
            <person name="Muthumeenakshi S."/>
            <person name="Osborne T.H."/>
            <person name="Janganan T.K."/>
            <person name="Sreenivasaprasad S."/>
        </authorList>
    </citation>
    <scope>NUCLEOTIDE SEQUENCE</scope>
    <source>
        <strain evidence="4">Conio</strain>
    </source>
</reference>
<gene>
    <name evidence="4" type="ORF">PMIN01_05005</name>
</gene>
<proteinExistence type="inferred from homology"/>
<feature type="domain" description="EthD" evidence="3">
    <location>
        <begin position="45"/>
        <end position="135"/>
    </location>
</feature>